<feature type="repeat" description="ANK" evidence="3">
    <location>
        <begin position="521"/>
        <end position="556"/>
    </location>
</feature>
<evidence type="ECO:0000256" key="1">
    <source>
        <dbReference type="ARBA" id="ARBA00022737"/>
    </source>
</evidence>
<proteinExistence type="predicted"/>
<dbReference type="RefSeq" id="WP_203897050.1">
    <property type="nucleotide sequence ID" value="NZ_BOPF01000002.1"/>
</dbReference>
<feature type="repeat" description="ANK" evidence="3">
    <location>
        <begin position="488"/>
        <end position="521"/>
    </location>
</feature>
<evidence type="ECO:0000256" key="3">
    <source>
        <dbReference type="PROSITE-ProRule" id="PRU00023"/>
    </source>
</evidence>
<keyword evidence="2 3" id="KW-0040">ANK repeat</keyword>
<evidence type="ECO:0000313" key="6">
    <source>
        <dbReference type="Proteomes" id="UP000619260"/>
    </source>
</evidence>
<feature type="region of interest" description="Disordered" evidence="4">
    <location>
        <begin position="396"/>
        <end position="416"/>
    </location>
</feature>
<dbReference type="PROSITE" id="PS50088">
    <property type="entry name" value="ANK_REPEAT"/>
    <property type="match status" value="3"/>
</dbReference>
<dbReference type="EMBL" id="BOPF01000002">
    <property type="protein sequence ID" value="GIJ43477.1"/>
    <property type="molecule type" value="Genomic_DNA"/>
</dbReference>
<dbReference type="Pfam" id="PF00023">
    <property type="entry name" value="Ank"/>
    <property type="match status" value="1"/>
</dbReference>
<organism evidence="5 6">
    <name type="scientific">Virgisporangium aliadipatigenens</name>
    <dbReference type="NCBI Taxonomy" id="741659"/>
    <lineage>
        <taxon>Bacteria</taxon>
        <taxon>Bacillati</taxon>
        <taxon>Actinomycetota</taxon>
        <taxon>Actinomycetes</taxon>
        <taxon>Micromonosporales</taxon>
        <taxon>Micromonosporaceae</taxon>
        <taxon>Virgisporangium</taxon>
    </lineage>
</organism>
<comment type="caution">
    <text evidence="5">The sequence shown here is derived from an EMBL/GenBank/DDBJ whole genome shotgun (WGS) entry which is preliminary data.</text>
</comment>
<evidence type="ECO:0008006" key="7">
    <source>
        <dbReference type="Google" id="ProtNLM"/>
    </source>
</evidence>
<sequence>MDGHLLARRYGLPAWMYERATQRRLAGDWRGACDAARVDIAFDLSTVDGAVAGPLAEDLRHLVPDLLRWHFPRGRHGMPRTGAVRLATYGRRVDLVASRDFERPHRLVLRLQPHPGASWQFADWVELRHTWDLRHTDAYRRHVGGGDRVPFFRRDGTPLTAARLPGSCPDGSDPVRLAEWTALRQEAGETIEAWRDAGFDVSVARPPGTPDWHDFDAWSPTERWALVDDPRAMVTMLAERVARLPDGAELCVLAESRTVPYWLALGRRDGRASATLRQGVPPEAGRLAVAAWVRPLDLELLRDGRLAPENLHPLVRAAWFPEHRAAPDVYRPPVAPVPALPLTVRVPCGGTEHDVILADGAVVPVAHTATEIEREAAFAALGGPVAGCVAATTAWRRPHPESPDEPPTGPPDPEPVRELRRHALCAALHGDARELHRLLDAGLDLSIARTRTGVTPLHLIGGVEPVDVDALVRRLVAAGADVNAAAWGGATPLLTVVREGGRRDLVRLLLDLGADPTATERGENALHLVLRVGGPDDAVLTRMLIDGGVPLDAREPLGRTPADYARRPRPPAESARVVLEATESFRREGR</sequence>
<dbReference type="GO" id="GO:0005737">
    <property type="term" value="C:cytoplasm"/>
    <property type="evidence" value="ECO:0007669"/>
    <property type="project" value="TreeGrafter"/>
</dbReference>
<reference evidence="5" key="1">
    <citation type="submission" date="2021-01" db="EMBL/GenBank/DDBJ databases">
        <title>Whole genome shotgun sequence of Virgisporangium aliadipatigenens NBRC 105644.</title>
        <authorList>
            <person name="Komaki H."/>
            <person name="Tamura T."/>
        </authorList>
    </citation>
    <scope>NUCLEOTIDE SEQUENCE</scope>
    <source>
        <strain evidence="5">NBRC 105644</strain>
    </source>
</reference>
<dbReference type="Gene3D" id="1.25.40.20">
    <property type="entry name" value="Ankyrin repeat-containing domain"/>
    <property type="match status" value="1"/>
</dbReference>
<evidence type="ECO:0000313" key="5">
    <source>
        <dbReference type="EMBL" id="GIJ43477.1"/>
    </source>
</evidence>
<keyword evidence="6" id="KW-1185">Reference proteome</keyword>
<dbReference type="AlphaFoldDB" id="A0A8J3YFU6"/>
<feature type="repeat" description="ANK" evidence="3">
    <location>
        <begin position="452"/>
        <end position="487"/>
    </location>
</feature>
<accession>A0A8J3YFU6</accession>
<dbReference type="InterPro" id="IPR036770">
    <property type="entry name" value="Ankyrin_rpt-contain_sf"/>
</dbReference>
<evidence type="ECO:0000256" key="2">
    <source>
        <dbReference type="ARBA" id="ARBA00023043"/>
    </source>
</evidence>
<dbReference type="InterPro" id="IPR002110">
    <property type="entry name" value="Ankyrin_rpt"/>
</dbReference>
<dbReference type="SUPFAM" id="SSF48403">
    <property type="entry name" value="Ankyrin repeat"/>
    <property type="match status" value="1"/>
</dbReference>
<keyword evidence="1" id="KW-0677">Repeat</keyword>
<feature type="region of interest" description="Disordered" evidence="4">
    <location>
        <begin position="556"/>
        <end position="590"/>
    </location>
</feature>
<dbReference type="Proteomes" id="UP000619260">
    <property type="component" value="Unassembled WGS sequence"/>
</dbReference>
<dbReference type="PROSITE" id="PS50297">
    <property type="entry name" value="ANK_REP_REGION"/>
    <property type="match status" value="2"/>
</dbReference>
<evidence type="ECO:0000256" key="4">
    <source>
        <dbReference type="SAM" id="MobiDB-lite"/>
    </source>
</evidence>
<dbReference type="InterPro" id="IPR050745">
    <property type="entry name" value="Multifunctional_regulatory"/>
</dbReference>
<dbReference type="SMART" id="SM00248">
    <property type="entry name" value="ANK"/>
    <property type="match status" value="4"/>
</dbReference>
<protein>
    <recommendedName>
        <fullName evidence="7">Ankyrin repeat domain-containing protein</fullName>
    </recommendedName>
</protein>
<dbReference type="PANTHER" id="PTHR24189">
    <property type="entry name" value="MYOTROPHIN"/>
    <property type="match status" value="1"/>
</dbReference>
<dbReference type="PANTHER" id="PTHR24189:SF71">
    <property type="entry name" value="ANKYRIN REPEAT DOMAIN 39"/>
    <property type="match status" value="1"/>
</dbReference>
<gene>
    <name evidence="5" type="ORF">Val02_03630</name>
</gene>
<name>A0A8J3YFU6_9ACTN</name>